<protein>
    <submittedName>
        <fullName evidence="3">Uncharacterized protein</fullName>
    </submittedName>
</protein>
<keyword evidence="4" id="KW-1185">Reference proteome</keyword>
<sequence>MPNYEELKGRIYSEIQALQARTQAAKELQGHFGEGGWDESEIGVLSGYHDSAAKWNANLSRLLNVVEEREKRRPSAPPSFDPERFATELDKVARRLEVAQEELAEQTAIAQEELARRLATAQEALKEESIQLLSHLHDSVKVAGRPAHSDPEPERSPVRPDEARNDEPPENPDPWSKS</sequence>
<name>A0A4R4UGM5_9ACTN</name>
<dbReference type="RefSeq" id="WP_132606244.1">
    <property type="nucleotide sequence ID" value="NZ_SMKO01000269.1"/>
</dbReference>
<evidence type="ECO:0000313" key="3">
    <source>
        <dbReference type="EMBL" id="TDC87393.1"/>
    </source>
</evidence>
<keyword evidence="1" id="KW-0175">Coiled coil</keyword>
<accession>A0A4R4UGM5</accession>
<evidence type="ECO:0000256" key="2">
    <source>
        <dbReference type="SAM" id="MobiDB-lite"/>
    </source>
</evidence>
<reference evidence="3 4" key="1">
    <citation type="submission" date="2019-03" db="EMBL/GenBank/DDBJ databases">
        <title>Draft genome sequences of novel Actinobacteria.</title>
        <authorList>
            <person name="Sahin N."/>
            <person name="Ay H."/>
            <person name="Saygin H."/>
        </authorList>
    </citation>
    <scope>NUCLEOTIDE SEQUENCE [LARGE SCALE GENOMIC DNA]</scope>
    <source>
        <strain evidence="3 4">KC310</strain>
    </source>
</reference>
<comment type="caution">
    <text evidence="3">The sequence shown here is derived from an EMBL/GenBank/DDBJ whole genome shotgun (WGS) entry which is preliminary data.</text>
</comment>
<dbReference type="EMBL" id="SMKO01000269">
    <property type="protein sequence ID" value="TDC87393.1"/>
    <property type="molecule type" value="Genomic_DNA"/>
</dbReference>
<gene>
    <name evidence="3" type="ORF">E1292_46720</name>
</gene>
<feature type="compositionally biased region" description="Basic and acidic residues" evidence="2">
    <location>
        <begin position="147"/>
        <end position="167"/>
    </location>
</feature>
<feature type="coiled-coil region" evidence="1">
    <location>
        <begin position="89"/>
        <end position="131"/>
    </location>
</feature>
<dbReference type="AlphaFoldDB" id="A0A4R4UGM5"/>
<evidence type="ECO:0000256" key="1">
    <source>
        <dbReference type="SAM" id="Coils"/>
    </source>
</evidence>
<evidence type="ECO:0000313" key="4">
    <source>
        <dbReference type="Proteomes" id="UP000295258"/>
    </source>
</evidence>
<feature type="region of interest" description="Disordered" evidence="2">
    <location>
        <begin position="138"/>
        <end position="178"/>
    </location>
</feature>
<dbReference type="Proteomes" id="UP000295258">
    <property type="component" value="Unassembled WGS sequence"/>
</dbReference>
<proteinExistence type="predicted"/>
<organism evidence="3 4">
    <name type="scientific">Nonomuraea deserti</name>
    <dbReference type="NCBI Taxonomy" id="1848322"/>
    <lineage>
        <taxon>Bacteria</taxon>
        <taxon>Bacillati</taxon>
        <taxon>Actinomycetota</taxon>
        <taxon>Actinomycetes</taxon>
        <taxon>Streptosporangiales</taxon>
        <taxon>Streptosporangiaceae</taxon>
        <taxon>Nonomuraea</taxon>
    </lineage>
</organism>